<dbReference type="GO" id="GO:0072562">
    <property type="term" value="C:blood microparticle"/>
    <property type="evidence" value="ECO:0007669"/>
    <property type="project" value="TreeGrafter"/>
</dbReference>
<feature type="domain" description="Cystatin kininogen-type" evidence="13">
    <location>
        <begin position="28"/>
        <end position="131"/>
    </location>
</feature>
<dbReference type="AlphaFoldDB" id="A0A9B0WWP4"/>
<keyword evidence="7" id="KW-0677">Repeat</keyword>
<dbReference type="Gene3D" id="3.10.450.10">
    <property type="match status" value="3"/>
</dbReference>
<dbReference type="GO" id="GO:0042311">
    <property type="term" value="P:vasodilation"/>
    <property type="evidence" value="ECO:0007669"/>
    <property type="project" value="UniProtKB-KW"/>
</dbReference>
<evidence type="ECO:0000259" key="13">
    <source>
        <dbReference type="PROSITE" id="PS51647"/>
    </source>
</evidence>
<dbReference type="GO" id="GO:0007204">
    <property type="term" value="P:positive regulation of cytosolic calcium ion concentration"/>
    <property type="evidence" value="ECO:0007669"/>
    <property type="project" value="TreeGrafter"/>
</dbReference>
<dbReference type="GO" id="GO:0045861">
    <property type="term" value="P:negative regulation of proteolysis"/>
    <property type="evidence" value="ECO:0007669"/>
    <property type="project" value="UniProtKB-ARBA"/>
</dbReference>
<evidence type="ECO:0000256" key="3">
    <source>
        <dbReference type="ARBA" id="ARBA00022525"/>
    </source>
</evidence>
<sequence>MKLITIFFLCSRLLLSLTQEPFSQEIDCNNDEVFNAVDTALRKYNKQNQSDNQFILYRITQITMMDASGIFYSFKYEVKEGDCPVDSGKIWQDCDYKDAAEAATGECTATVKKGNKKFILATQSCQITPAEGPVVTAKYNCLGCFYPISTKNPLLEPILKHTIQHFNNNTAHAYLFTLQEVKSAQKQDTGQCTDSVNMNIQEIITSVEQKCDVYPAEFALPPSSNCRGCPREISVNSPELQEALNHSITKLNEEHNGMFYFKIERVKKATAQVVAGTKYSIEFIASETTCSKGSNEELTHSCPTKETGKVLECNAEVYVVPWENKADTTVHCQSLVTDSLRKRPPGFSPFRSLKEEETGEITTRQLRPCKYKGRPPKAGAEPAAKREVS</sequence>
<dbReference type="CTD" id="3827"/>
<dbReference type="SMART" id="SM00043">
    <property type="entry name" value="CY"/>
    <property type="match status" value="3"/>
</dbReference>
<dbReference type="PROSITE" id="PS51647">
    <property type="entry name" value="CYSTATIN_KININOGEN"/>
    <property type="match status" value="2"/>
</dbReference>
<dbReference type="InterPro" id="IPR000010">
    <property type="entry name" value="Cystatin_dom"/>
</dbReference>
<dbReference type="RefSeq" id="XP_006869805.1">
    <property type="nucleotide sequence ID" value="XM_006869743.1"/>
</dbReference>
<keyword evidence="8" id="KW-0838">Vasoactive</keyword>
<proteinExistence type="predicted"/>
<dbReference type="GO" id="GO:0030195">
    <property type="term" value="P:negative regulation of blood coagulation"/>
    <property type="evidence" value="ECO:0007669"/>
    <property type="project" value="TreeGrafter"/>
</dbReference>
<name>A0A9B0WWP4_CHRAS</name>
<evidence type="ECO:0000256" key="10">
    <source>
        <dbReference type="ARBA" id="ARBA00023180"/>
    </source>
</evidence>
<feature type="signal peptide" evidence="12">
    <location>
        <begin position="1"/>
        <end position="18"/>
    </location>
</feature>
<accession>A0A9B0WWP4</accession>
<gene>
    <name evidence="15" type="primary">KNG1</name>
</gene>
<evidence type="ECO:0000256" key="2">
    <source>
        <dbReference type="ARBA" id="ARBA00022429"/>
    </source>
</evidence>
<evidence type="ECO:0000256" key="8">
    <source>
        <dbReference type="ARBA" id="ARBA00022858"/>
    </source>
</evidence>
<dbReference type="OrthoDB" id="9937817at2759"/>
<evidence type="ECO:0000256" key="7">
    <source>
        <dbReference type="ARBA" id="ARBA00022737"/>
    </source>
</evidence>
<evidence type="ECO:0000256" key="6">
    <source>
        <dbReference type="ARBA" id="ARBA00022729"/>
    </source>
</evidence>
<keyword evidence="5" id="KW-0789">Thiol protease inhibitor</keyword>
<evidence type="ECO:0000256" key="4">
    <source>
        <dbReference type="ARBA" id="ARBA00022690"/>
    </source>
</evidence>
<evidence type="ECO:0000256" key="9">
    <source>
        <dbReference type="ARBA" id="ARBA00023157"/>
    </source>
</evidence>
<dbReference type="InterPro" id="IPR050735">
    <property type="entry name" value="Kininogen_Fetuin_HRG"/>
</dbReference>
<feature type="chain" id="PRO_5038670169" evidence="12">
    <location>
        <begin position="19"/>
        <end position="389"/>
    </location>
</feature>
<dbReference type="GeneID" id="102837497"/>
<feature type="region of interest" description="Disordered" evidence="11">
    <location>
        <begin position="346"/>
        <end position="389"/>
    </location>
</feature>
<keyword evidence="4" id="KW-0646">Protease inhibitor</keyword>
<dbReference type="PANTHER" id="PTHR13814:SF12">
    <property type="entry name" value="KININOGEN-1"/>
    <property type="match status" value="1"/>
</dbReference>
<keyword evidence="10" id="KW-0325">Glycoprotein</keyword>
<organism evidence="14 15">
    <name type="scientific">Chrysochloris asiatica</name>
    <name type="common">Cape golden mole</name>
    <dbReference type="NCBI Taxonomy" id="185453"/>
    <lineage>
        <taxon>Eukaryota</taxon>
        <taxon>Metazoa</taxon>
        <taxon>Chordata</taxon>
        <taxon>Craniata</taxon>
        <taxon>Vertebrata</taxon>
        <taxon>Euteleostomi</taxon>
        <taxon>Mammalia</taxon>
        <taxon>Eutheria</taxon>
        <taxon>Afrotheria</taxon>
        <taxon>Chrysochloridae</taxon>
        <taxon>Chrysochlorinae</taxon>
        <taxon>Chrysochloris</taxon>
    </lineage>
</organism>
<keyword evidence="14" id="KW-1185">Reference proteome</keyword>
<evidence type="ECO:0000256" key="12">
    <source>
        <dbReference type="SAM" id="SignalP"/>
    </source>
</evidence>
<evidence type="ECO:0000256" key="1">
    <source>
        <dbReference type="ARBA" id="ARBA00004239"/>
    </source>
</evidence>
<reference evidence="15" key="1">
    <citation type="submission" date="2025-08" db="UniProtKB">
        <authorList>
            <consortium name="RefSeq"/>
        </authorList>
    </citation>
    <scope>IDENTIFICATION</scope>
    <source>
        <tissue evidence="15">Spleen</tissue>
    </source>
</reference>
<dbReference type="SUPFAM" id="SSF54403">
    <property type="entry name" value="Cystatin/monellin"/>
    <property type="match status" value="3"/>
</dbReference>
<feature type="domain" description="Cystatin kininogen-type" evidence="13">
    <location>
        <begin position="235"/>
        <end position="338"/>
    </location>
</feature>
<dbReference type="GO" id="GO:0007162">
    <property type="term" value="P:negative regulation of cell adhesion"/>
    <property type="evidence" value="ECO:0007669"/>
    <property type="project" value="UniProtKB-ARBA"/>
</dbReference>
<dbReference type="InterPro" id="IPR027358">
    <property type="entry name" value="Kininogen-type_cystatin_dom"/>
</dbReference>
<dbReference type="FunFam" id="3.10.450.10:FF:000002">
    <property type="entry name" value="Kininogen 1"/>
    <property type="match status" value="1"/>
</dbReference>
<keyword evidence="2" id="KW-0840">Vasodilator</keyword>
<evidence type="ECO:0000256" key="11">
    <source>
        <dbReference type="SAM" id="MobiDB-lite"/>
    </source>
</evidence>
<keyword evidence="3" id="KW-0964">Secreted</keyword>
<dbReference type="CDD" id="cd00042">
    <property type="entry name" value="CY"/>
    <property type="match status" value="2"/>
</dbReference>
<dbReference type="InterPro" id="IPR046350">
    <property type="entry name" value="Cystatin_sf"/>
</dbReference>
<evidence type="ECO:0000256" key="5">
    <source>
        <dbReference type="ARBA" id="ARBA00022704"/>
    </source>
</evidence>
<dbReference type="Pfam" id="PF00031">
    <property type="entry name" value="Cystatin"/>
    <property type="match status" value="3"/>
</dbReference>
<dbReference type="FunFam" id="3.10.450.10:FF:000008">
    <property type="entry name" value="Kininogen 1"/>
    <property type="match status" value="1"/>
</dbReference>
<dbReference type="Proteomes" id="UP000504623">
    <property type="component" value="Unplaced"/>
</dbReference>
<protein>
    <submittedName>
        <fullName evidence="15">Kininogen-1-like isoform X2</fullName>
    </submittedName>
</protein>
<dbReference type="PANTHER" id="PTHR13814">
    <property type="entry name" value="FETUIN"/>
    <property type="match status" value="1"/>
</dbReference>
<evidence type="ECO:0000313" key="14">
    <source>
        <dbReference type="Proteomes" id="UP000504623"/>
    </source>
</evidence>
<comment type="subcellular location">
    <subcellularLocation>
        <location evidence="1">Secreted</location>
        <location evidence="1">Extracellular space</location>
    </subcellularLocation>
</comment>
<dbReference type="GO" id="GO:0004869">
    <property type="term" value="F:cysteine-type endopeptidase inhibitor activity"/>
    <property type="evidence" value="ECO:0007669"/>
    <property type="project" value="UniProtKB-KW"/>
</dbReference>
<evidence type="ECO:0000313" key="15">
    <source>
        <dbReference type="RefSeq" id="XP_006869805.1"/>
    </source>
</evidence>
<keyword evidence="6 12" id="KW-0732">Signal</keyword>
<keyword evidence="9" id="KW-1015">Disulfide bond</keyword>